<dbReference type="CDD" id="cd03801">
    <property type="entry name" value="GT4_PimA-like"/>
    <property type="match status" value="1"/>
</dbReference>
<feature type="domain" description="Glycosyl transferase family 1" evidence="1">
    <location>
        <begin position="70"/>
        <end position="186"/>
    </location>
</feature>
<dbReference type="SUPFAM" id="SSF53756">
    <property type="entry name" value="UDP-Glycosyltransferase/glycogen phosphorylase"/>
    <property type="match status" value="1"/>
</dbReference>
<dbReference type="PANTHER" id="PTHR12526:SF630">
    <property type="entry name" value="GLYCOSYLTRANSFERASE"/>
    <property type="match status" value="1"/>
</dbReference>
<comment type="caution">
    <text evidence="2">The sequence shown here is derived from an EMBL/GenBank/DDBJ whole genome shotgun (WGS) entry which is preliminary data.</text>
</comment>
<protein>
    <submittedName>
        <fullName evidence="2">Glycosyltransferase family 4 protein</fullName>
    </submittedName>
</protein>
<accession>A0ABS9UVH2</accession>
<name>A0ABS9UVH2_9BACT</name>
<dbReference type="PANTHER" id="PTHR12526">
    <property type="entry name" value="GLYCOSYLTRANSFERASE"/>
    <property type="match status" value="1"/>
</dbReference>
<dbReference type="Proteomes" id="UP001165489">
    <property type="component" value="Unassembled WGS sequence"/>
</dbReference>
<gene>
    <name evidence="2" type="ORF">MM239_00990</name>
</gene>
<dbReference type="Pfam" id="PF00534">
    <property type="entry name" value="Glycos_transf_1"/>
    <property type="match status" value="1"/>
</dbReference>
<dbReference type="Gene3D" id="3.40.50.2000">
    <property type="entry name" value="Glycogen Phosphorylase B"/>
    <property type="match status" value="1"/>
</dbReference>
<proteinExistence type="predicted"/>
<dbReference type="InterPro" id="IPR001296">
    <property type="entry name" value="Glyco_trans_1"/>
</dbReference>
<organism evidence="2 3">
    <name type="scientific">Belliella filtrata</name>
    <dbReference type="NCBI Taxonomy" id="2923435"/>
    <lineage>
        <taxon>Bacteria</taxon>
        <taxon>Pseudomonadati</taxon>
        <taxon>Bacteroidota</taxon>
        <taxon>Cytophagia</taxon>
        <taxon>Cytophagales</taxon>
        <taxon>Cyclobacteriaceae</taxon>
        <taxon>Belliella</taxon>
    </lineage>
</organism>
<evidence type="ECO:0000259" key="1">
    <source>
        <dbReference type="Pfam" id="PF00534"/>
    </source>
</evidence>
<evidence type="ECO:0000313" key="2">
    <source>
        <dbReference type="EMBL" id="MCH7407955.1"/>
    </source>
</evidence>
<dbReference type="RefSeq" id="WP_241345892.1">
    <property type="nucleotide sequence ID" value="NZ_JAKZGP010000001.1"/>
</dbReference>
<dbReference type="EMBL" id="JAKZGP010000001">
    <property type="protein sequence ID" value="MCH7407955.1"/>
    <property type="molecule type" value="Genomic_DNA"/>
</dbReference>
<evidence type="ECO:0000313" key="3">
    <source>
        <dbReference type="Proteomes" id="UP001165489"/>
    </source>
</evidence>
<sequence length="193" mass="22174">MKITHIDPSPFLQPEQDARYYLQLPMDKWVICITVPLDNTLCTEYFSVLMKKLFDVLADIHLIVLFDLDDATLQEKFENKLKSLGKQSNITIIKQTRYLADALKASDVFISPTFVYENHDNRILKAMACGLPVITLENEHTSEMIIDEKTGYLIDFNNIDNLIEKLSTLKSNQELANSLGKMAQKRILENFSI</sequence>
<reference evidence="2" key="1">
    <citation type="submission" date="2022-03" db="EMBL/GenBank/DDBJ databases">
        <title>De novo assembled genomes of Belliella spp. (Cyclobacteriaceae) strains.</title>
        <authorList>
            <person name="Szabo A."/>
            <person name="Korponai K."/>
            <person name="Felfoldi T."/>
        </authorList>
    </citation>
    <scope>NUCLEOTIDE SEQUENCE</scope>
    <source>
        <strain evidence="2">DSM 111904</strain>
    </source>
</reference>
<keyword evidence="3" id="KW-1185">Reference proteome</keyword>